<evidence type="ECO:0000256" key="17">
    <source>
        <dbReference type="ARBA" id="ARBA00074560"/>
    </source>
</evidence>
<evidence type="ECO:0000256" key="19">
    <source>
        <dbReference type="PROSITE-ProRule" id="PRU01201"/>
    </source>
</evidence>
<evidence type="ECO:0000256" key="10">
    <source>
        <dbReference type="ARBA" id="ARBA00022837"/>
    </source>
</evidence>
<keyword evidence="6" id="KW-0479">Metal-binding</keyword>
<dbReference type="InterPro" id="IPR001304">
    <property type="entry name" value="C-type_lectin-like"/>
</dbReference>
<dbReference type="Ensembl" id="ENSPCET00000009622.1">
    <property type="protein sequence ID" value="ENSPCEP00000009295.1"/>
    <property type="gene ID" value="ENSPCEG00000007271.1"/>
</dbReference>
<proteinExistence type="inferred from homology"/>
<dbReference type="GO" id="GO:0016020">
    <property type="term" value="C:membrane"/>
    <property type="evidence" value="ECO:0007669"/>
    <property type="project" value="InterPro"/>
</dbReference>
<evidence type="ECO:0000256" key="14">
    <source>
        <dbReference type="ARBA" id="ARBA00023180"/>
    </source>
</evidence>
<accession>A0A8C8VI40</accession>
<dbReference type="GO" id="GO:0009653">
    <property type="term" value="P:anatomical structure morphogenesis"/>
    <property type="evidence" value="ECO:0007669"/>
    <property type="project" value="TreeGrafter"/>
</dbReference>
<evidence type="ECO:0000256" key="16">
    <source>
        <dbReference type="ARBA" id="ARBA00065340"/>
    </source>
</evidence>
<evidence type="ECO:0000256" key="8">
    <source>
        <dbReference type="ARBA" id="ARBA00022734"/>
    </source>
</evidence>
<dbReference type="GO" id="GO:0046872">
    <property type="term" value="F:metal ion binding"/>
    <property type="evidence" value="ECO:0007669"/>
    <property type="project" value="UniProtKB-KW"/>
</dbReference>
<feature type="repeat" description="CSPG" evidence="19">
    <location>
        <begin position="1152"/>
        <end position="1259"/>
    </location>
</feature>
<evidence type="ECO:0000256" key="1">
    <source>
        <dbReference type="ARBA" id="ARBA00004302"/>
    </source>
</evidence>
<keyword evidence="22" id="KW-1185">Reference proteome</keyword>
<dbReference type="InterPro" id="IPR039005">
    <property type="entry name" value="CSPG_rpt"/>
</dbReference>
<dbReference type="SMART" id="SM00034">
    <property type="entry name" value="CLECT"/>
    <property type="match status" value="1"/>
</dbReference>
<dbReference type="PROSITE" id="PS51854">
    <property type="entry name" value="CSPG"/>
    <property type="match status" value="12"/>
</dbReference>
<feature type="repeat" description="CSPG" evidence="19">
    <location>
        <begin position="1398"/>
        <end position="1490"/>
    </location>
</feature>
<comment type="similarity">
    <text evidence="2">Belongs to the FRAS1 family.</text>
</comment>
<reference evidence="21" key="2">
    <citation type="submission" date="2025-09" db="UniProtKB">
        <authorList>
            <consortium name="Ensembl"/>
        </authorList>
    </citation>
    <scope>IDENTIFICATION</scope>
</reference>
<dbReference type="InterPro" id="IPR045658">
    <property type="entry name" value="FRAS1-rel_N"/>
</dbReference>
<dbReference type="GO" id="GO:0005604">
    <property type="term" value="C:basement membrane"/>
    <property type="evidence" value="ECO:0007669"/>
    <property type="project" value="UniProtKB-SubCell"/>
</dbReference>
<dbReference type="GO" id="GO:0030246">
    <property type="term" value="F:carbohydrate binding"/>
    <property type="evidence" value="ECO:0007669"/>
    <property type="project" value="UniProtKB-KW"/>
</dbReference>
<evidence type="ECO:0000256" key="13">
    <source>
        <dbReference type="ARBA" id="ARBA00023157"/>
    </source>
</evidence>
<dbReference type="GO" id="GO:0007155">
    <property type="term" value="P:cell adhesion"/>
    <property type="evidence" value="ECO:0007669"/>
    <property type="project" value="UniProtKB-KW"/>
</dbReference>
<keyword evidence="13" id="KW-1015">Disulfide bond</keyword>
<evidence type="ECO:0000256" key="15">
    <source>
        <dbReference type="ARBA" id="ARBA00058451"/>
    </source>
</evidence>
<evidence type="ECO:0000256" key="5">
    <source>
        <dbReference type="ARBA" id="ARBA00022530"/>
    </source>
</evidence>
<dbReference type="Gene3D" id="3.10.100.10">
    <property type="entry name" value="Mannose-Binding Protein A, subunit A"/>
    <property type="match status" value="1"/>
</dbReference>
<dbReference type="CDD" id="cd00037">
    <property type="entry name" value="CLECT"/>
    <property type="match status" value="1"/>
</dbReference>
<keyword evidence="14" id="KW-0325">Glycoprotein</keyword>
<evidence type="ECO:0000313" key="21">
    <source>
        <dbReference type="Ensembl" id="ENSPCEP00000009295.1"/>
    </source>
</evidence>
<dbReference type="Pfam" id="PF16184">
    <property type="entry name" value="Cadherin_3"/>
    <property type="match status" value="11"/>
</dbReference>
<feature type="repeat" description="CSPG" evidence="19">
    <location>
        <begin position="1280"/>
        <end position="1377"/>
    </location>
</feature>
<dbReference type="Pfam" id="PF00059">
    <property type="entry name" value="Lectin_C"/>
    <property type="match status" value="1"/>
</dbReference>
<feature type="repeat" description="CSPG" evidence="19">
    <location>
        <begin position="417"/>
        <end position="504"/>
    </location>
</feature>
<evidence type="ECO:0000259" key="20">
    <source>
        <dbReference type="PROSITE" id="PS50041"/>
    </source>
</evidence>
<dbReference type="PANTHER" id="PTHR45739:SF7">
    <property type="entry name" value="FRAS1-RELATED EXTRACELLULAR MATRIX PROTEIN 1"/>
    <property type="match status" value="1"/>
</dbReference>
<keyword evidence="5" id="KW-0272">Extracellular matrix</keyword>
<organism evidence="21 22">
    <name type="scientific">Pelusios castaneus</name>
    <name type="common">West African mud turtle</name>
    <dbReference type="NCBI Taxonomy" id="367368"/>
    <lineage>
        <taxon>Eukaryota</taxon>
        <taxon>Metazoa</taxon>
        <taxon>Chordata</taxon>
        <taxon>Craniata</taxon>
        <taxon>Vertebrata</taxon>
        <taxon>Euteleostomi</taxon>
        <taxon>Archelosauria</taxon>
        <taxon>Testudinata</taxon>
        <taxon>Testudines</taxon>
        <taxon>Pleurodira</taxon>
        <taxon>Pelomedusidae</taxon>
        <taxon>Pelusios</taxon>
    </lineage>
</organism>
<comment type="subunit">
    <text evidence="16">Interacts with FREM2.</text>
</comment>
<dbReference type="Pfam" id="PF03160">
    <property type="entry name" value="Calx-beta"/>
    <property type="match status" value="1"/>
</dbReference>
<evidence type="ECO:0000256" key="4">
    <source>
        <dbReference type="ARBA" id="ARBA00022525"/>
    </source>
</evidence>
<sequence length="2121" mass="238441">MNCNCGTNERSLAWFLNNCLFPLLAVILRCVSSSFISVNLGVRVMKGQSVFLSEDDLQFSIPREKDACKVEVVINEPITQRVGKLTPQVFDCHFLPNEVKYTHNGCPILDEDMVMLRLYRFTETETLTETFMLQVQLLEPDCNIIKMSSNVLEVPEFYGLSRVIDKNVLTFDYDKKTNLQCTITLATSEALLPAHGQVVIGEPQQEEPHGDQPHKSEVGAGKCYGNCVPELKMIQNTKMSCEEFLMMGLRYQHLDPPSPNIDYIPIRLDLTDSRSKTLHKTEHAWLPVQIKGAIPNQIPRAAFMAMFILEVDQFILTPLTTTTVDAEDSETPKSLLVFNITKPSPEGYITHLLDHTKSITSFTWKDLSEMLIAYQPPNNSHTERRNYEMELEVHDFYFERSSPITVHISIRTTDTNAPRVSWNTGLDLLEGQSRPITWQQFQIVDNDNISGVRLVTIDGLQHGRLTVRGGKGFMFTVSDLRTGVVRYHHDDSDSTKDFVVFRIFDGRHSIRHKFPINILPKDDSPPFLISNVVIELYEGQTILIQGSMLQASDMDSSDDYILFNITKPPQAGEIMKKPGPNLIGYPVTGFLQRDLFNGVIYYRHLGGEIFEDSLEFVLCDSHEPPNLSMPQVVIVQIIPVDDQLPKEASGVIRHLAVEETKIAHLTKKHLHFIDMEAQERELIYTLTTPPFFCSVYGHSDAGKLFMVDSVPKLIKDPAAPTLRSFTQHAVNYMKIAYMPPIQDIGPDPQQVQFIFSVSNQHGGTLYGICFNITILPVDNQAPEVFTNNLKVEEGGLFTITGSHIVISDVDTKQENLHIYLQRQPLHGTVELDGFPMNEGDRFFCEDLHTLKVRYKHDGSETLHDDILFAATDGINSLEFVLQVKVLPVNDEPPIMKDGLTPLIQCPEGEEVTITSEYIYATDADSDNMKLMFMLAREPHYGVVRKAGLIVDRFSQADIVSGAVTYKHTSGEIGLTPCFDTLTFVISDGEAGLDVNDCCYDGPLPPPVPLHDSFPVYDLNITVFPVDNQPPSIAIGAMFVVDEGFSAVITTNNLFATDPDTAADDLEFVLVSPPQFGYIENVLPSPGFEKSNIGISIASFQLKHLKALHINYVQSRHRRTEPTSDQFMIYVTDGKHHSVETPFYVLIIPTNDEVPEFIARNITAYEGQMKELNLSVINVIDLDVPQDHLMFTVVEQPRHGFLINGVYGNDVTSYKRLTNSHQNYELPVQFSMELLKNGMRLMYMHDDSENLIDGFTLQLSDGKHKVLRTILVKVIPVNDEKPMLSKKNEIEVNMGETQIISSAVLSAEDKDTPRERIYYLFERIPENGQLQLKVGRNWVTLQTEMKCTQEEIDMNLVRYVHTGAIGSGNQDSFTFRLWDGDNRSPVLEFYITIKDMEKGDIAVFIRPLTVSKGDRGYLTTDVLLAIDGTEKPEELLYVITSPPQYGQIEYVSYPGIPIASFSQMDVAGQAVSYIHTSKTVAPRDLFRFIISNGLKTKHGIFEIMLETVDHALPSVSRNKGLQLVKGSMALLSPDVLQLSDPDTSSKNLTFLLAQLPQYGHLYHRGTVLLQHNFTQQDVDNMDIAYRHGGGDSQIDRFTFVATDRTNEGFIVDGKLQAEPVAFTIQVDHLDKTAPKIVHLRCSSDVELLKNGSYGIYITARSLKAYDPDTAEDQVIFKILRGPRYGYLENITTGGFIQEGFSQKDLNGKIILYVINPSREVNSDSLEFQVTDPAGNSAAPQTLELRWSQIEMQQAEYKVCENVGMLPLKISRSGHSIDSAFIAVKVNEVSAALGKDFTVTPSKLIQFDPGMSTKTWNIAITYDGLEEDDEVFEVILNSPVNAILGTRTKAVVKILDSKGGQCSSFHSSGQNLWGTGTLLPVSSGFSSPSNPGTLQLEGIPLSSSKETMVHRGDGLQEFDLVNLSRMKLKVIGNGKIVRQIYCMDLVLSFPKSCTPDLEGLLHFEESTQNLFQCDGISWKLWMKHQRGLELDVSMKICPSGWSHYDGSCYCLITDQKVTWNTAAQACREQYLGSLASAVTKHHMRWLWDFGGRKPFWIGLNDQVNPGHWEWNGGEPVTFTNWRRSPSHLLKQGKNCVLVQRGGKWQAKDCRKDNRHNYVCSRKL</sequence>
<evidence type="ECO:0000313" key="22">
    <source>
        <dbReference type="Proteomes" id="UP000694393"/>
    </source>
</evidence>
<feature type="domain" description="C-type lectin" evidence="20">
    <location>
        <begin position="2002"/>
        <end position="2109"/>
    </location>
</feature>
<comment type="function">
    <text evidence="15">Extracellular matrix protein that plays a role in epidermal differentiation and is required for epidermal adhesion during embryonic development.</text>
</comment>
<feature type="repeat" description="CSPG" evidence="19">
    <location>
        <begin position="1511"/>
        <end position="1601"/>
    </location>
</feature>
<keyword evidence="7" id="KW-0732">Signal</keyword>
<name>A0A8C8VI40_9SAUR</name>
<evidence type="ECO:0000256" key="3">
    <source>
        <dbReference type="ARBA" id="ARBA00022473"/>
    </source>
</evidence>
<evidence type="ECO:0000256" key="11">
    <source>
        <dbReference type="ARBA" id="ARBA00022869"/>
    </source>
</evidence>
<evidence type="ECO:0000256" key="6">
    <source>
        <dbReference type="ARBA" id="ARBA00022723"/>
    </source>
</evidence>
<dbReference type="InterPro" id="IPR038081">
    <property type="entry name" value="CalX-like_sf"/>
</dbReference>
<comment type="subcellular location">
    <subcellularLocation>
        <location evidence="1">Secreted</location>
        <location evidence="1">Extracellular space</location>
        <location evidence="1">Extracellular matrix</location>
        <location evidence="1">Basement membrane</location>
    </subcellularLocation>
</comment>
<dbReference type="PROSITE" id="PS50041">
    <property type="entry name" value="C_TYPE_LECTIN_2"/>
    <property type="match status" value="1"/>
</dbReference>
<protein>
    <recommendedName>
        <fullName evidence="17">FRAS1-related extracellular matrix protein 1</fullName>
    </recommendedName>
    <alternativeName>
        <fullName evidence="18">Protein QBRICK</fullName>
    </alternativeName>
</protein>
<feature type="repeat" description="CSPG" evidence="19">
    <location>
        <begin position="646"/>
        <end position="758"/>
    </location>
</feature>
<keyword evidence="9" id="KW-0677">Repeat</keyword>
<feature type="repeat" description="CSPG" evidence="19">
    <location>
        <begin position="1633"/>
        <end position="1729"/>
    </location>
</feature>
<feature type="repeat" description="CSPG" evidence="19">
    <location>
        <begin position="780"/>
        <end position="871"/>
    </location>
</feature>
<reference evidence="21" key="1">
    <citation type="submission" date="2025-08" db="UniProtKB">
        <authorList>
            <consortium name="Ensembl"/>
        </authorList>
    </citation>
    <scope>IDENTIFICATION</scope>
</reference>
<keyword evidence="10" id="KW-0106">Calcium</keyword>
<dbReference type="SUPFAM" id="SSF56436">
    <property type="entry name" value="C-type lectin-like"/>
    <property type="match status" value="1"/>
</dbReference>
<keyword evidence="3" id="KW-0217">Developmental protein</keyword>
<keyword evidence="4" id="KW-0964">Secreted</keyword>
<feature type="repeat" description="CSPG" evidence="19">
    <location>
        <begin position="1029"/>
        <end position="1131"/>
    </location>
</feature>
<dbReference type="InterPro" id="IPR016187">
    <property type="entry name" value="CTDL_fold"/>
</dbReference>
<feature type="repeat" description="CSPG" evidence="19">
    <location>
        <begin position="891"/>
        <end position="986"/>
    </location>
</feature>
<dbReference type="Proteomes" id="UP000694393">
    <property type="component" value="Unplaced"/>
</dbReference>
<keyword evidence="12" id="KW-0130">Cell adhesion</keyword>
<dbReference type="InterPro" id="IPR016186">
    <property type="entry name" value="C-type_lectin-like/link_sf"/>
</dbReference>
<dbReference type="SUPFAM" id="SSF141072">
    <property type="entry name" value="CalX-like"/>
    <property type="match status" value="1"/>
</dbReference>
<evidence type="ECO:0000256" key="12">
    <source>
        <dbReference type="ARBA" id="ARBA00022889"/>
    </source>
</evidence>
<dbReference type="FunFam" id="3.10.100.10:FF:000081">
    <property type="entry name" value="FRAS1 related extracellular matrix 1"/>
    <property type="match status" value="1"/>
</dbReference>
<dbReference type="PANTHER" id="PTHR45739">
    <property type="entry name" value="MATRIX PROTEIN, PUTATIVE-RELATED"/>
    <property type="match status" value="1"/>
</dbReference>
<keyword evidence="8" id="KW-0430">Lectin</keyword>
<dbReference type="Pfam" id="PF19309">
    <property type="entry name" value="Frem_N"/>
    <property type="match status" value="1"/>
</dbReference>
<evidence type="ECO:0000256" key="9">
    <source>
        <dbReference type="ARBA" id="ARBA00022737"/>
    </source>
</evidence>
<evidence type="ECO:0000256" key="7">
    <source>
        <dbReference type="ARBA" id="ARBA00022729"/>
    </source>
</evidence>
<dbReference type="Gene3D" id="2.60.40.2030">
    <property type="match status" value="1"/>
</dbReference>
<dbReference type="GO" id="GO:0007154">
    <property type="term" value="P:cell communication"/>
    <property type="evidence" value="ECO:0007669"/>
    <property type="project" value="InterPro"/>
</dbReference>
<dbReference type="InterPro" id="IPR051561">
    <property type="entry name" value="FRAS1_ECM"/>
</dbReference>
<feature type="repeat" description="CSPG" evidence="19">
    <location>
        <begin position="525"/>
        <end position="619"/>
    </location>
</feature>
<dbReference type="InterPro" id="IPR003644">
    <property type="entry name" value="Calx_beta"/>
</dbReference>
<feature type="repeat" description="CSPG" evidence="19">
    <location>
        <begin position="300"/>
        <end position="392"/>
    </location>
</feature>
<evidence type="ECO:0000256" key="18">
    <source>
        <dbReference type="ARBA" id="ARBA00081243"/>
    </source>
</evidence>
<evidence type="ECO:0000256" key="2">
    <source>
        <dbReference type="ARBA" id="ARBA00005529"/>
    </source>
</evidence>
<keyword evidence="11" id="KW-0084">Basement membrane</keyword>